<dbReference type="OMA" id="YEATHLN"/>
<evidence type="ECO:0000259" key="6">
    <source>
        <dbReference type="SMART" id="SM01158"/>
    </source>
</evidence>
<dbReference type="OrthoDB" id="2012278at2759"/>
<dbReference type="SMART" id="SM01158">
    <property type="entry name" value="DUF1741"/>
    <property type="match status" value="1"/>
</dbReference>
<dbReference type="InterPro" id="IPR013636">
    <property type="entry name" value="ARMH3_C"/>
</dbReference>
<evidence type="ECO:0000256" key="4">
    <source>
        <dbReference type="ARBA" id="ARBA00023136"/>
    </source>
</evidence>
<dbReference type="AlphaFoldDB" id="A0A913Y2Y8"/>
<feature type="compositionally biased region" description="Low complexity" evidence="5">
    <location>
        <begin position="1"/>
        <end position="24"/>
    </location>
</feature>
<evidence type="ECO:0000256" key="3">
    <source>
        <dbReference type="ARBA" id="ARBA00022989"/>
    </source>
</evidence>
<accession>A0A913Y2Y8</accession>
<evidence type="ECO:0000256" key="1">
    <source>
        <dbReference type="ARBA" id="ARBA00004370"/>
    </source>
</evidence>
<feature type="region of interest" description="Disordered" evidence="5">
    <location>
        <begin position="1"/>
        <end position="25"/>
    </location>
</feature>
<protein>
    <recommendedName>
        <fullName evidence="6">Armadillo-like helical domain-containing protein</fullName>
    </recommendedName>
</protein>
<evidence type="ECO:0000256" key="2">
    <source>
        <dbReference type="ARBA" id="ARBA00022692"/>
    </source>
</evidence>
<evidence type="ECO:0000313" key="8">
    <source>
        <dbReference type="Proteomes" id="UP000887567"/>
    </source>
</evidence>
<dbReference type="RefSeq" id="XP_020913654.1">
    <property type="nucleotide sequence ID" value="XM_021057995.2"/>
</dbReference>
<keyword evidence="8" id="KW-1185">Reference proteome</keyword>
<reference evidence="7" key="1">
    <citation type="submission" date="2022-11" db="UniProtKB">
        <authorList>
            <consortium name="EnsemblMetazoa"/>
        </authorList>
    </citation>
    <scope>IDENTIFICATION</scope>
</reference>
<dbReference type="Proteomes" id="UP000887567">
    <property type="component" value="Unplaced"/>
</dbReference>
<keyword evidence="2" id="KW-0812">Transmembrane</keyword>
<name>A0A913Y2Y8_EXADI</name>
<sequence>MVYDMKSSSSPVSSPTTPTSPSSKKSLKEKIAGIYDGFLEGGDPSFGNPNFWHELFLLKVNATYLEDSIDEMKLEELLAVKDNINLLFAQCCIALHGGHKIKVVNSLQTLCALVQAVFRKKLGDHGFDAINILIGFDAAEAQMQGLLESLHTFIVGDYPVSLKNLALKLALILVTATDNVSQNTIIEYIMINSVFEAITQILADPVARQQHGYEAMLLLTILVNYRKYEASNPYIVKLSILDDELALNGLGCVISAALTNYNRKHHTRLEKAGGGFINSIASFVGSMFVAENENVECISTNEAVLLALYEALHLNRNFFTVLSHVTTVPTSSPPASPTAAHPAVERPAQGVVSEELPMDLSQPTNILVTFLTYSSIAFQNIKEDIGICNARLCFIILTCIVEDQYANAFLHDSNMMFSVPLHRVHMYHRKPVIENAPSKPLACALLDLMVEFIITHMMKKLPAELYSKALGVIHRMLCYQKRCRVRLSYTWKDLWSSLMNLLKFILSNETHLVKICNIFSLASQVVNIFNLFITYGDTFLPCPTSYDELYYEVIRVHQIFDNLYSMALRHSTNGGEWKDAASKLSGSLVNVRAIINHFTPKIDSWAAVNHVATMTTEQVLEVIRSNYDTLTLKLQDSLDHYEKYSEKPREASFFTQLVRSIVANVR</sequence>
<feature type="domain" description="Armadillo-like helical" evidence="6">
    <location>
        <begin position="434"/>
        <end position="666"/>
    </location>
</feature>
<organism evidence="7 8">
    <name type="scientific">Exaiptasia diaphana</name>
    <name type="common">Tropical sea anemone</name>
    <name type="synonym">Aiptasia pulchella</name>
    <dbReference type="NCBI Taxonomy" id="2652724"/>
    <lineage>
        <taxon>Eukaryota</taxon>
        <taxon>Metazoa</taxon>
        <taxon>Cnidaria</taxon>
        <taxon>Anthozoa</taxon>
        <taxon>Hexacorallia</taxon>
        <taxon>Actiniaria</taxon>
        <taxon>Aiptasiidae</taxon>
        <taxon>Exaiptasia</taxon>
    </lineage>
</organism>
<dbReference type="PANTHER" id="PTHR13608">
    <property type="entry name" value="ARMADILLO-LIKE HELICAL DOMAIN-CONTAINING PROTEIN 3"/>
    <property type="match status" value="1"/>
</dbReference>
<dbReference type="Pfam" id="PF08427">
    <property type="entry name" value="ARMH3_C"/>
    <property type="match status" value="1"/>
</dbReference>
<keyword evidence="3" id="KW-1133">Transmembrane helix</keyword>
<proteinExistence type="predicted"/>
<dbReference type="GO" id="GO:0005829">
    <property type="term" value="C:cytosol"/>
    <property type="evidence" value="ECO:0007669"/>
    <property type="project" value="TreeGrafter"/>
</dbReference>
<dbReference type="EnsemblMetazoa" id="XM_021057995.2">
    <property type="protein sequence ID" value="XP_020913654.1"/>
    <property type="gene ID" value="LOC110251297"/>
</dbReference>
<dbReference type="InterPro" id="IPR039868">
    <property type="entry name" value="ARMD3-like"/>
</dbReference>
<evidence type="ECO:0000256" key="5">
    <source>
        <dbReference type="SAM" id="MobiDB-lite"/>
    </source>
</evidence>
<dbReference type="PANTHER" id="PTHR13608:SF3">
    <property type="entry name" value="ARMADILLO-LIKE HELICAL DOMAIN-CONTAINING PROTEIN 3"/>
    <property type="match status" value="1"/>
</dbReference>
<keyword evidence="4" id="KW-0472">Membrane</keyword>
<dbReference type="KEGG" id="epa:110251297"/>
<evidence type="ECO:0000313" key="7">
    <source>
        <dbReference type="EnsemblMetazoa" id="XP_020913654.1"/>
    </source>
</evidence>
<dbReference type="GO" id="GO:0016020">
    <property type="term" value="C:membrane"/>
    <property type="evidence" value="ECO:0007669"/>
    <property type="project" value="UniProtKB-SubCell"/>
</dbReference>
<comment type="subcellular location">
    <subcellularLocation>
        <location evidence="1">Membrane</location>
    </subcellularLocation>
</comment>
<dbReference type="GeneID" id="110251297"/>